<comment type="caution">
    <text evidence="3">Lacks conserved residue(s) required for the propagation of feature annotation.</text>
</comment>
<dbReference type="PANTHER" id="PTHR43285">
    <property type="entry name" value="ANTHRANILATE PHOSPHORIBOSYLTRANSFERASE"/>
    <property type="match status" value="1"/>
</dbReference>
<keyword evidence="1 3" id="KW-0328">Glycosyltransferase</keyword>
<evidence type="ECO:0000256" key="1">
    <source>
        <dbReference type="ARBA" id="ARBA00022676"/>
    </source>
</evidence>
<gene>
    <name evidence="3 6" type="primary">trpD</name>
    <name evidence="6" type="ORF">ACFSRY_19450</name>
</gene>
<comment type="function">
    <text evidence="3">Catalyzes the transfer of the phosphoribosyl group of 5-phosphorylribose-1-pyrophosphate (PRPP) to anthranilate to yield N-(5'-phosphoribosyl)-anthranilate (PRA).</text>
</comment>
<dbReference type="EC" id="2.4.2.18" evidence="3"/>
<feature type="domain" description="Glycosyl transferase family 3" evidence="4">
    <location>
        <begin position="74"/>
        <end position="321"/>
    </location>
</feature>
<evidence type="ECO:0000259" key="5">
    <source>
        <dbReference type="Pfam" id="PF02885"/>
    </source>
</evidence>
<feature type="binding site" evidence="3">
    <location>
        <position position="110"/>
    </location>
    <ligand>
        <name>anthranilate</name>
        <dbReference type="ChEBI" id="CHEBI:16567"/>
        <label>1</label>
    </ligand>
</feature>
<dbReference type="GO" id="GO:0004048">
    <property type="term" value="F:anthranilate phosphoribosyltransferase activity"/>
    <property type="evidence" value="ECO:0007669"/>
    <property type="project" value="UniProtKB-EC"/>
</dbReference>
<protein>
    <recommendedName>
        <fullName evidence="3">Anthranilate phosphoribosyltransferase</fullName>
        <ecNumber evidence="3">2.4.2.18</ecNumber>
    </recommendedName>
</protein>
<comment type="similarity">
    <text evidence="3">Belongs to the anthranilate phosphoribosyltransferase family.</text>
</comment>
<feature type="domain" description="Glycosyl transferase family 3 N-terminal" evidence="5">
    <location>
        <begin position="2"/>
        <end position="63"/>
    </location>
</feature>
<feature type="binding site" evidence="3">
    <location>
        <position position="224"/>
    </location>
    <ligand>
        <name>Mg(2+)</name>
        <dbReference type="ChEBI" id="CHEBI:18420"/>
        <label>2</label>
    </ligand>
</feature>
<dbReference type="RefSeq" id="WP_377512118.1">
    <property type="nucleotide sequence ID" value="NZ_JBHULU010000037.1"/>
</dbReference>
<feature type="binding site" evidence="3">
    <location>
        <begin position="89"/>
        <end position="92"/>
    </location>
    <ligand>
        <name>5-phospho-alpha-D-ribose 1-diphosphate</name>
        <dbReference type="ChEBI" id="CHEBI:58017"/>
    </ligand>
</feature>
<evidence type="ECO:0000313" key="6">
    <source>
        <dbReference type="EMBL" id="MFD2516058.1"/>
    </source>
</evidence>
<dbReference type="InterPro" id="IPR036320">
    <property type="entry name" value="Glycosyl_Trfase_fam3_N_dom_sf"/>
</dbReference>
<feature type="binding site" evidence="3">
    <location>
        <position position="91"/>
    </location>
    <ligand>
        <name>Mg(2+)</name>
        <dbReference type="ChEBI" id="CHEBI:18420"/>
        <label>1</label>
    </ligand>
</feature>
<name>A0ABW5IRH5_9BACT</name>
<dbReference type="SUPFAM" id="SSF52418">
    <property type="entry name" value="Nucleoside phosphorylase/phosphoribosyltransferase catalytic domain"/>
    <property type="match status" value="1"/>
</dbReference>
<dbReference type="Pfam" id="PF02885">
    <property type="entry name" value="Glycos_trans_3N"/>
    <property type="match status" value="1"/>
</dbReference>
<feature type="binding site" evidence="3">
    <location>
        <begin position="107"/>
        <end position="115"/>
    </location>
    <ligand>
        <name>5-phospho-alpha-D-ribose 1-diphosphate</name>
        <dbReference type="ChEBI" id="CHEBI:58017"/>
    </ligand>
</feature>
<dbReference type="HAMAP" id="MF_00211">
    <property type="entry name" value="TrpD"/>
    <property type="match status" value="1"/>
</dbReference>
<organism evidence="6 7">
    <name type="scientific">Pontibacter locisalis</name>
    <dbReference type="NCBI Taxonomy" id="1719035"/>
    <lineage>
        <taxon>Bacteria</taxon>
        <taxon>Pseudomonadati</taxon>
        <taxon>Bacteroidota</taxon>
        <taxon>Cytophagia</taxon>
        <taxon>Cytophagales</taxon>
        <taxon>Hymenobacteraceae</taxon>
        <taxon>Pontibacter</taxon>
    </lineage>
</organism>
<dbReference type="EMBL" id="JBHULU010000037">
    <property type="protein sequence ID" value="MFD2516058.1"/>
    <property type="molecule type" value="Genomic_DNA"/>
</dbReference>
<reference evidence="7" key="1">
    <citation type="journal article" date="2019" name="Int. J. Syst. Evol. Microbiol.">
        <title>The Global Catalogue of Microorganisms (GCM) 10K type strain sequencing project: providing services to taxonomists for standard genome sequencing and annotation.</title>
        <authorList>
            <consortium name="The Broad Institute Genomics Platform"/>
            <consortium name="The Broad Institute Genome Sequencing Center for Infectious Disease"/>
            <person name="Wu L."/>
            <person name="Ma J."/>
        </authorList>
    </citation>
    <scope>NUCLEOTIDE SEQUENCE [LARGE SCALE GENOMIC DNA]</scope>
    <source>
        <strain evidence="7">KCTC 42498</strain>
    </source>
</reference>
<feature type="binding site" evidence="3">
    <location>
        <position position="79"/>
    </location>
    <ligand>
        <name>anthranilate</name>
        <dbReference type="ChEBI" id="CHEBI:16567"/>
        <label>1</label>
    </ligand>
</feature>
<comment type="catalytic activity">
    <reaction evidence="3">
        <text>N-(5-phospho-beta-D-ribosyl)anthranilate + diphosphate = 5-phospho-alpha-D-ribose 1-diphosphate + anthranilate</text>
        <dbReference type="Rhea" id="RHEA:11768"/>
        <dbReference type="ChEBI" id="CHEBI:16567"/>
        <dbReference type="ChEBI" id="CHEBI:18277"/>
        <dbReference type="ChEBI" id="CHEBI:33019"/>
        <dbReference type="ChEBI" id="CHEBI:58017"/>
        <dbReference type="EC" id="2.4.2.18"/>
    </reaction>
</comment>
<comment type="pathway">
    <text evidence="3">Amino-acid biosynthesis; L-tryptophan biosynthesis; L-tryptophan from chorismate: step 2/5.</text>
</comment>
<dbReference type="Pfam" id="PF00591">
    <property type="entry name" value="Glycos_transf_3"/>
    <property type="match status" value="1"/>
</dbReference>
<dbReference type="Proteomes" id="UP001597544">
    <property type="component" value="Unassembled WGS sequence"/>
</dbReference>
<feature type="binding site" evidence="3">
    <location>
        <position position="165"/>
    </location>
    <ligand>
        <name>anthranilate</name>
        <dbReference type="ChEBI" id="CHEBI:16567"/>
        <label>2</label>
    </ligand>
</feature>
<evidence type="ECO:0000256" key="2">
    <source>
        <dbReference type="ARBA" id="ARBA00022679"/>
    </source>
</evidence>
<feature type="binding site" evidence="3">
    <location>
        <position position="225"/>
    </location>
    <ligand>
        <name>Mg(2+)</name>
        <dbReference type="ChEBI" id="CHEBI:18420"/>
        <label>1</label>
    </ligand>
</feature>
<keyword evidence="3" id="KW-0822">Tryptophan biosynthesis</keyword>
<dbReference type="PANTHER" id="PTHR43285:SF2">
    <property type="entry name" value="ANTHRANILATE PHOSPHORIBOSYLTRANSFERASE"/>
    <property type="match status" value="1"/>
</dbReference>
<dbReference type="InterPro" id="IPR017459">
    <property type="entry name" value="Glycosyl_Trfase_fam3_N_dom"/>
</dbReference>
<sequence>MKEILNHLFEHKTLTKDQAREVLVNIASGKYNQNQISSFLTVFMMRSITVEELEGFRNALLDLCHRVDLDAYNPIDLCGTGGDGKDTFNISTLSSFVVAANGVHVAKHGNYGVSSSCGSSNVLEALGINFTTDTDALERSIDKYNICFLHAPLFHPAMKSVGPIRRELGVKTFFNMLGPMVNPAFPKRQMVGVFSLELARMYGYLYQQQPEVRYSIIHTLDGYDEVSLTSPFKVISDQKESLLDAEVLGLPRLQHEQIKGGTDVADSARLFMKVLKGEGTTAQTAVVAANAGMALKTARPELEIKEAVAIAKETLESGKAYHLFNRLVTDQKAVGA</sequence>
<evidence type="ECO:0000313" key="7">
    <source>
        <dbReference type="Proteomes" id="UP001597544"/>
    </source>
</evidence>
<dbReference type="InterPro" id="IPR000312">
    <property type="entry name" value="Glycosyl_Trfase_fam3"/>
</dbReference>
<feature type="binding site" evidence="3">
    <location>
        <position position="87"/>
    </location>
    <ligand>
        <name>5-phospho-alpha-D-ribose 1-diphosphate</name>
        <dbReference type="ChEBI" id="CHEBI:58017"/>
    </ligand>
</feature>
<keyword evidence="3" id="KW-0460">Magnesium</keyword>
<comment type="caution">
    <text evidence="6">The sequence shown here is derived from an EMBL/GenBank/DDBJ whole genome shotgun (WGS) entry which is preliminary data.</text>
</comment>
<dbReference type="NCBIfam" id="TIGR01245">
    <property type="entry name" value="trpD"/>
    <property type="match status" value="1"/>
</dbReference>
<keyword evidence="2 3" id="KW-0808">Transferase</keyword>
<dbReference type="InterPro" id="IPR005940">
    <property type="entry name" value="Anthranilate_Pribosyl_Tfrase"/>
</dbReference>
<evidence type="ECO:0000256" key="3">
    <source>
        <dbReference type="HAMAP-Rule" id="MF_00211"/>
    </source>
</evidence>
<dbReference type="Gene3D" id="1.20.970.10">
    <property type="entry name" value="Transferase, Pyrimidine Nucleoside Phosphorylase, Chain C"/>
    <property type="match status" value="1"/>
</dbReference>
<evidence type="ECO:0000259" key="4">
    <source>
        <dbReference type="Pfam" id="PF00591"/>
    </source>
</evidence>
<feature type="binding site" evidence="3">
    <location>
        <position position="225"/>
    </location>
    <ligand>
        <name>Mg(2+)</name>
        <dbReference type="ChEBI" id="CHEBI:18420"/>
        <label>2</label>
    </ligand>
</feature>
<dbReference type="SUPFAM" id="SSF47648">
    <property type="entry name" value="Nucleoside phosphorylase/phosphoribosyltransferase N-terminal domain"/>
    <property type="match status" value="1"/>
</dbReference>
<comment type="subunit">
    <text evidence="3">Homodimer.</text>
</comment>
<keyword evidence="7" id="KW-1185">Reference proteome</keyword>
<keyword evidence="3" id="KW-0057">Aromatic amino acid biosynthesis</keyword>
<feature type="binding site" evidence="3">
    <location>
        <position position="119"/>
    </location>
    <ligand>
        <name>5-phospho-alpha-D-ribose 1-diphosphate</name>
        <dbReference type="ChEBI" id="CHEBI:58017"/>
    </ligand>
</feature>
<keyword evidence="3" id="KW-0028">Amino-acid biosynthesis</keyword>
<keyword evidence="3" id="KW-0479">Metal-binding</keyword>
<dbReference type="InterPro" id="IPR035902">
    <property type="entry name" value="Nuc_phospho_transferase"/>
</dbReference>
<feature type="binding site" evidence="3">
    <location>
        <begin position="82"/>
        <end position="83"/>
    </location>
    <ligand>
        <name>5-phospho-alpha-D-ribose 1-diphosphate</name>
        <dbReference type="ChEBI" id="CHEBI:58017"/>
    </ligand>
</feature>
<comment type="cofactor">
    <cofactor evidence="3">
        <name>Mg(2+)</name>
        <dbReference type="ChEBI" id="CHEBI:18420"/>
    </cofactor>
    <text evidence="3">Binds 2 magnesium ions per monomer.</text>
</comment>
<proteinExistence type="inferred from homology"/>
<accession>A0ABW5IRH5</accession>
<dbReference type="Gene3D" id="3.40.1030.10">
    <property type="entry name" value="Nucleoside phosphorylase/phosphoribosyltransferase catalytic domain"/>
    <property type="match status" value="1"/>
</dbReference>
<feature type="binding site" evidence="3">
    <location>
        <position position="79"/>
    </location>
    <ligand>
        <name>5-phospho-alpha-D-ribose 1-diphosphate</name>
        <dbReference type="ChEBI" id="CHEBI:58017"/>
    </ligand>
</feature>